<name>Q7RCI9_PLAYO</name>
<gene>
    <name evidence="1" type="ORF">PY05793</name>
</gene>
<protein>
    <submittedName>
        <fullName evidence="1">Uncharacterized protein</fullName>
    </submittedName>
</protein>
<evidence type="ECO:0000313" key="2">
    <source>
        <dbReference type="Proteomes" id="UP000008553"/>
    </source>
</evidence>
<dbReference type="EMBL" id="AABL01001887">
    <property type="protein sequence ID" value="EAA17875.1"/>
    <property type="molecule type" value="Genomic_DNA"/>
</dbReference>
<feature type="non-terminal residue" evidence="1">
    <location>
        <position position="17"/>
    </location>
</feature>
<evidence type="ECO:0000313" key="1">
    <source>
        <dbReference type="EMBL" id="EAA17875.1"/>
    </source>
</evidence>
<organism evidence="1 2">
    <name type="scientific">Plasmodium yoelii yoelii</name>
    <dbReference type="NCBI Taxonomy" id="73239"/>
    <lineage>
        <taxon>Eukaryota</taxon>
        <taxon>Sar</taxon>
        <taxon>Alveolata</taxon>
        <taxon>Apicomplexa</taxon>
        <taxon>Aconoidasida</taxon>
        <taxon>Haemosporida</taxon>
        <taxon>Plasmodiidae</taxon>
        <taxon>Plasmodium</taxon>
        <taxon>Plasmodium (Vinckeia)</taxon>
    </lineage>
</organism>
<comment type="caution">
    <text evidence="1">The sequence shown here is derived from an EMBL/GenBank/DDBJ whole genome shotgun (WGS) entry which is preliminary data.</text>
</comment>
<dbReference type="AlphaFoldDB" id="Q7RCI9"/>
<dbReference type="PaxDb" id="73239-Q7RCI9"/>
<dbReference type="Proteomes" id="UP000008553">
    <property type="component" value="Unassembled WGS sequence"/>
</dbReference>
<keyword evidence="2" id="KW-1185">Reference proteome</keyword>
<proteinExistence type="predicted"/>
<accession>Q7RCI9</accession>
<sequence>MLCIRIEIMFVESIFVF</sequence>
<reference evidence="1 2" key="1">
    <citation type="journal article" date="2002" name="Nature">
        <title>Genome sequence and comparative analysis of the model rodent malaria parasite Plasmodium yoelii yoelii.</title>
        <authorList>
            <person name="Carlton J.M."/>
            <person name="Angiuoli S.V."/>
            <person name="Suh B.B."/>
            <person name="Kooij T.W."/>
            <person name="Pertea M."/>
            <person name="Silva J.C."/>
            <person name="Ermolaeva M.D."/>
            <person name="Allen J.E."/>
            <person name="Selengut J.D."/>
            <person name="Koo H.L."/>
            <person name="Peterson J.D."/>
            <person name="Pop M."/>
            <person name="Kosack D.S."/>
            <person name="Shumway M.F."/>
            <person name="Bidwell S.L."/>
            <person name="Shallom S.J."/>
            <person name="van Aken S.E."/>
            <person name="Riedmuller S.B."/>
            <person name="Feldblyum T.V."/>
            <person name="Cho J.K."/>
            <person name="Quackenbush J."/>
            <person name="Sedegah M."/>
            <person name="Shoaibi A."/>
            <person name="Cummings L.M."/>
            <person name="Florens L."/>
            <person name="Yates J.R."/>
            <person name="Raine J.D."/>
            <person name="Sinden R.E."/>
            <person name="Harris M.A."/>
            <person name="Cunningham D.A."/>
            <person name="Preiser P.R."/>
            <person name="Bergman L.W."/>
            <person name="Vaidya A.B."/>
            <person name="van Lin L.H."/>
            <person name="Janse C.J."/>
            <person name="Waters A.P."/>
            <person name="Smith H.O."/>
            <person name="White O.R."/>
            <person name="Salzberg S.L."/>
            <person name="Venter J.C."/>
            <person name="Fraser C.M."/>
            <person name="Hoffman S.L."/>
            <person name="Gardner M.J."/>
            <person name="Carucci D.J."/>
        </authorList>
    </citation>
    <scope>NUCLEOTIDE SEQUENCE [LARGE SCALE GENOMIC DNA]</scope>
    <source>
        <strain evidence="1 2">17XNL</strain>
    </source>
</reference>
<dbReference type="InParanoid" id="Q7RCI9"/>